<evidence type="ECO:0000313" key="4">
    <source>
        <dbReference type="Proteomes" id="UP000316778"/>
    </source>
</evidence>
<sequence>MVTFNLVIIMIGNRKLLRLLLIGLAAWSLPALAATPAAYYVDAIAGSDACTGRSPQQAWRSLEKVNRHVFQPGDTLFFRAGRIYEGQLKPQGSGSREQAIVMDRYGAGYKPRIQGNGVMPAALHLYNVAHWQVRNLDISNYGPERSPRRAGVLVQLQDFGTAASIVLQFLDVHDVNGSLVKKEGGGAGIIVQNGGRRQPSRFDGLLIADCTIRRCERNGILVNGYWSRTEWHPNLHVVIRNNLLEGVPGDGIVPTGCDGALVEHNVMRDCPRLLPDGEAAAGIWPWSCDNTLVQYNEVSDHKAPWDGQGFDSDWNCNNTVIQYNYSHDNEGGFLLVCNDGSAKPPHNAGNRNTIVRYNVSINDGLRTSGRHAGFAPIFHIAGPVLNTRIYNNLIILPPRSPQMDSTLVEMGDWHGYADSTFFGSNIFCTKAVADYRFAGSRRNYFRGNVYTGRHLDKPADKGPADIAWLAAFLAYRLL</sequence>
<keyword evidence="3" id="KW-0456">Lyase</keyword>
<dbReference type="InterPro" id="IPR011050">
    <property type="entry name" value="Pectin_lyase_fold/virulence"/>
</dbReference>
<comment type="caution">
    <text evidence="3">The sequence shown here is derived from an EMBL/GenBank/DDBJ whole genome shotgun (WGS) entry which is preliminary data.</text>
</comment>
<keyword evidence="1" id="KW-0732">Signal</keyword>
<dbReference type="SMART" id="SM00710">
    <property type="entry name" value="PbH1"/>
    <property type="match status" value="5"/>
</dbReference>
<organism evidence="3 4">
    <name type="scientific">Chitinophaga japonensis</name>
    <name type="common">Flexibacter japonensis</name>
    <dbReference type="NCBI Taxonomy" id="104662"/>
    <lineage>
        <taxon>Bacteria</taxon>
        <taxon>Pseudomonadati</taxon>
        <taxon>Bacteroidota</taxon>
        <taxon>Chitinophagia</taxon>
        <taxon>Chitinophagales</taxon>
        <taxon>Chitinophagaceae</taxon>
        <taxon>Chitinophaga</taxon>
    </lineage>
</organism>
<feature type="signal peptide" evidence="1">
    <location>
        <begin position="1"/>
        <end position="33"/>
    </location>
</feature>
<name>A0A562SRW1_CHIJA</name>
<gene>
    <name evidence="3" type="ORF">LX66_4345</name>
</gene>
<dbReference type="Proteomes" id="UP000316778">
    <property type="component" value="Unassembled WGS sequence"/>
</dbReference>
<protein>
    <submittedName>
        <fullName evidence="3">Parallel beta helix pectate lyase-like protein</fullName>
    </submittedName>
</protein>
<dbReference type="InterPro" id="IPR039448">
    <property type="entry name" value="Beta_helix"/>
</dbReference>
<accession>A0A562SRW1</accession>
<feature type="chain" id="PRO_5021968182" evidence="1">
    <location>
        <begin position="34"/>
        <end position="478"/>
    </location>
</feature>
<dbReference type="EMBL" id="VLLG01000005">
    <property type="protein sequence ID" value="TWI83985.1"/>
    <property type="molecule type" value="Genomic_DNA"/>
</dbReference>
<evidence type="ECO:0000259" key="2">
    <source>
        <dbReference type="Pfam" id="PF13229"/>
    </source>
</evidence>
<dbReference type="Gene3D" id="2.160.20.10">
    <property type="entry name" value="Single-stranded right-handed beta-helix, Pectin lyase-like"/>
    <property type="match status" value="1"/>
</dbReference>
<dbReference type="AlphaFoldDB" id="A0A562SRW1"/>
<dbReference type="GO" id="GO:0016829">
    <property type="term" value="F:lyase activity"/>
    <property type="evidence" value="ECO:0007669"/>
    <property type="project" value="UniProtKB-KW"/>
</dbReference>
<reference evidence="3 4" key="1">
    <citation type="journal article" date="2013" name="Stand. Genomic Sci.">
        <title>Genomic Encyclopedia of Type Strains, Phase I: The one thousand microbial genomes (KMG-I) project.</title>
        <authorList>
            <person name="Kyrpides N.C."/>
            <person name="Woyke T."/>
            <person name="Eisen J.A."/>
            <person name="Garrity G."/>
            <person name="Lilburn T.G."/>
            <person name="Beck B.J."/>
            <person name="Whitman W.B."/>
            <person name="Hugenholtz P."/>
            <person name="Klenk H.P."/>
        </authorList>
    </citation>
    <scope>NUCLEOTIDE SEQUENCE [LARGE SCALE GENOMIC DNA]</scope>
    <source>
        <strain evidence="3 4">DSM 13484</strain>
    </source>
</reference>
<proteinExistence type="predicted"/>
<dbReference type="InterPro" id="IPR006626">
    <property type="entry name" value="PbH1"/>
</dbReference>
<evidence type="ECO:0000313" key="3">
    <source>
        <dbReference type="EMBL" id="TWI83985.1"/>
    </source>
</evidence>
<dbReference type="InterPro" id="IPR012334">
    <property type="entry name" value="Pectin_lyas_fold"/>
</dbReference>
<dbReference type="Pfam" id="PF13229">
    <property type="entry name" value="Beta_helix"/>
    <property type="match status" value="1"/>
</dbReference>
<evidence type="ECO:0000256" key="1">
    <source>
        <dbReference type="SAM" id="SignalP"/>
    </source>
</evidence>
<keyword evidence="4" id="KW-1185">Reference proteome</keyword>
<feature type="domain" description="Right handed beta helix" evidence="2">
    <location>
        <begin position="205"/>
        <end position="345"/>
    </location>
</feature>
<dbReference type="SUPFAM" id="SSF51126">
    <property type="entry name" value="Pectin lyase-like"/>
    <property type="match status" value="1"/>
</dbReference>